<organism evidence="6 7">
    <name type="scientific">Paenibacillus agaridevorans</name>
    <dbReference type="NCBI Taxonomy" id="171404"/>
    <lineage>
        <taxon>Bacteria</taxon>
        <taxon>Bacillati</taxon>
        <taxon>Bacillota</taxon>
        <taxon>Bacilli</taxon>
        <taxon>Bacillales</taxon>
        <taxon>Paenibacillaceae</taxon>
        <taxon>Paenibacillus</taxon>
    </lineage>
</organism>
<dbReference type="InterPro" id="IPR017853">
    <property type="entry name" value="GH"/>
</dbReference>
<dbReference type="SUPFAM" id="SSF51445">
    <property type="entry name" value="(Trans)glycosidases"/>
    <property type="match status" value="1"/>
</dbReference>
<proteinExistence type="predicted"/>
<feature type="signal peptide" evidence="4">
    <location>
        <begin position="1"/>
        <end position="30"/>
    </location>
</feature>
<dbReference type="InterPro" id="IPR005084">
    <property type="entry name" value="CBM6"/>
</dbReference>
<evidence type="ECO:0000313" key="6">
    <source>
        <dbReference type="EMBL" id="GBG05689.1"/>
    </source>
</evidence>
<evidence type="ECO:0000259" key="5">
    <source>
        <dbReference type="PROSITE" id="PS51175"/>
    </source>
</evidence>
<evidence type="ECO:0000256" key="3">
    <source>
        <dbReference type="ARBA" id="ARBA00023295"/>
    </source>
</evidence>
<dbReference type="InterPro" id="IPR032267">
    <property type="entry name" value="DUF4832"/>
</dbReference>
<dbReference type="SUPFAM" id="SSF49785">
    <property type="entry name" value="Galactose-binding domain-like"/>
    <property type="match status" value="3"/>
</dbReference>
<dbReference type="CDD" id="cd04080">
    <property type="entry name" value="CBM6_cellulase-like"/>
    <property type="match status" value="2"/>
</dbReference>
<feature type="domain" description="CBM6" evidence="5">
    <location>
        <begin position="786"/>
        <end position="921"/>
    </location>
</feature>
<dbReference type="InterPro" id="IPR008979">
    <property type="entry name" value="Galactose-bd-like_sf"/>
</dbReference>
<evidence type="ECO:0000313" key="7">
    <source>
        <dbReference type="Proteomes" id="UP000245202"/>
    </source>
</evidence>
<dbReference type="InterPro" id="IPR013529">
    <property type="entry name" value="Glyco_hydro_42_N"/>
</dbReference>
<name>A0A2R5EJ91_9BACL</name>
<dbReference type="AlphaFoldDB" id="A0A2R5EJ91"/>
<keyword evidence="7" id="KW-1185">Reference proteome</keyword>
<dbReference type="Gene3D" id="3.20.20.80">
    <property type="entry name" value="Glycosidases"/>
    <property type="match status" value="1"/>
</dbReference>
<protein>
    <recommendedName>
        <fullName evidence="5">CBM6 domain-containing protein</fullName>
    </recommendedName>
</protein>
<dbReference type="InterPro" id="IPR006584">
    <property type="entry name" value="Cellulose-bd_IV"/>
</dbReference>
<gene>
    <name evidence="6" type="ORF">PAT3040_00173</name>
</gene>
<dbReference type="Pfam" id="PF02449">
    <property type="entry name" value="Glyco_hydro_42"/>
    <property type="match status" value="1"/>
</dbReference>
<dbReference type="EMBL" id="BDQX01000016">
    <property type="protein sequence ID" value="GBG05689.1"/>
    <property type="molecule type" value="Genomic_DNA"/>
</dbReference>
<dbReference type="Proteomes" id="UP000245202">
    <property type="component" value="Unassembled WGS sequence"/>
</dbReference>
<dbReference type="PROSITE" id="PS51175">
    <property type="entry name" value="CBM6"/>
    <property type="match status" value="3"/>
</dbReference>
<dbReference type="SMART" id="SM00606">
    <property type="entry name" value="CBD_IV"/>
    <property type="match status" value="3"/>
</dbReference>
<dbReference type="Pfam" id="PF16116">
    <property type="entry name" value="DUF4832"/>
    <property type="match status" value="1"/>
</dbReference>
<reference evidence="6 7" key="1">
    <citation type="submission" date="2017-08" db="EMBL/GenBank/DDBJ databases">
        <title>Substantial Increase in Enzyme Production by Combined Drug-Resistance Mutations in Paenibacillus agaridevorans.</title>
        <authorList>
            <person name="Tanaka Y."/>
            <person name="Funane K."/>
            <person name="Hosaka T."/>
            <person name="Shiwa Y."/>
            <person name="Fujita N."/>
            <person name="Miyazaki T."/>
            <person name="Yoshikawa H."/>
            <person name="Murakami K."/>
            <person name="Kasahara K."/>
            <person name="Inaoka T."/>
            <person name="Hiraga Y."/>
            <person name="Ochi K."/>
        </authorList>
    </citation>
    <scope>NUCLEOTIDE SEQUENCE [LARGE SCALE GENOMIC DNA]</scope>
    <source>
        <strain evidence="6 7">T-3040</strain>
    </source>
</reference>
<evidence type="ECO:0000256" key="2">
    <source>
        <dbReference type="ARBA" id="ARBA00022801"/>
    </source>
</evidence>
<feature type="chain" id="PRO_5015340770" description="CBM6 domain-containing protein" evidence="4">
    <location>
        <begin position="31"/>
        <end position="922"/>
    </location>
</feature>
<dbReference type="RefSeq" id="WP_108991149.1">
    <property type="nucleotide sequence ID" value="NZ_BDQX01000016.1"/>
</dbReference>
<dbReference type="Pfam" id="PF03422">
    <property type="entry name" value="CBM_6"/>
    <property type="match status" value="3"/>
</dbReference>
<accession>A0A2R5EJ91</accession>
<keyword evidence="3" id="KW-0326">Glycosidase</keyword>
<comment type="caution">
    <text evidence="6">The sequence shown here is derived from an EMBL/GenBank/DDBJ whole genome shotgun (WGS) entry which is preliminary data.</text>
</comment>
<dbReference type="GO" id="GO:0005975">
    <property type="term" value="P:carbohydrate metabolic process"/>
    <property type="evidence" value="ECO:0007669"/>
    <property type="project" value="InterPro"/>
</dbReference>
<keyword evidence="1 4" id="KW-0732">Signal</keyword>
<evidence type="ECO:0000256" key="4">
    <source>
        <dbReference type="SAM" id="SignalP"/>
    </source>
</evidence>
<feature type="domain" description="CBM6" evidence="5">
    <location>
        <begin position="523"/>
        <end position="645"/>
    </location>
</feature>
<dbReference type="GO" id="GO:0004565">
    <property type="term" value="F:beta-galactosidase activity"/>
    <property type="evidence" value="ECO:0007669"/>
    <property type="project" value="InterPro"/>
</dbReference>
<dbReference type="Gene3D" id="2.60.120.260">
    <property type="entry name" value="Galactose-binding domain-like"/>
    <property type="match status" value="3"/>
</dbReference>
<feature type="domain" description="CBM6" evidence="5">
    <location>
        <begin position="652"/>
        <end position="779"/>
    </location>
</feature>
<sequence>MMKLKQILFTAGFVIAIAGGLSLAAQQADAARKTVYFTDNYEVLHGNPYTGTAFDINKRGYTFTDDPEVTAFLTGTETIPADGDIVRVHIAWSDFEPNDDQWTWSRIDQFMTKINQQGKTAEIQLLMSESPDPTEAGFPHKYPPEWLFDPSAAACPYRNAPYGDGTHSSKQPIYYDSCYLEELEEAVNAFATRYDGNPGIAWVDLRAFSLFGEWSGWYDAQHFPWPDATTRTNTLRALIDIYARAFEETMVTMQNAGASVDPADPAADTQAKRYTAFAFDYAATNPGWGFRSDTVNSSGNWMDYSTWGQASWNNRKTRRDHIQVSEGANWDSVIMLNNPRKVVQNALEDYRSNLQGVNNTGFEKWDNMKTAYGEWFYQLGRYSGYRFFLAKAQYNDKVAPGGSLELTQTWTNNGVGFLPRQYPLKVYFVNPTTNLTVWSATDTGFDQTRWFKGEFHERQSNFNLPSELATGTYDLYVAMVDASGNAAIKLPINNESGKRYKLGSINVDTIADTYTPPALSSQFRVEAEDYTAASGAYGAYYSPEGDHDSLYMQNNGYWTEYDNIDVPQTGMYTVEFRVSSEEANSFHLEVDGVNATGTIKTPNSGGYLKFRTVERQVYLTAGRHTLKVVRGATDRWFFLSWMRFTLNHADEFKLQAETPSSSSGVWLNATEFTDNDGTPGVSVLDTGDWLEYTNVTVPKAGNYLFEMRYSTLSGSPVQKYKLQVNGVDATAELSLADTGGVNNMMNSDQVVYLPAGTHTLRIVWTDAASKVIWNWMRFSYQDAFVKQIEAEHYSMQWNLDLEDQWNGPETGVTVANYPSSGSTKAVSFDTEKDYTKYDNVYIPYTGHYLAEFRVAANEAHQFRFEADGDSYTVSVPDTGSNHTFVTVSRWVKLSRGMHNLRIVLDQTNANADLVVDWFKLTK</sequence>
<evidence type="ECO:0000256" key="1">
    <source>
        <dbReference type="ARBA" id="ARBA00022729"/>
    </source>
</evidence>
<dbReference type="GO" id="GO:0030246">
    <property type="term" value="F:carbohydrate binding"/>
    <property type="evidence" value="ECO:0007669"/>
    <property type="project" value="InterPro"/>
</dbReference>
<dbReference type="GO" id="GO:0009341">
    <property type="term" value="C:beta-galactosidase complex"/>
    <property type="evidence" value="ECO:0007669"/>
    <property type="project" value="InterPro"/>
</dbReference>
<keyword evidence="2" id="KW-0378">Hydrolase</keyword>